<evidence type="ECO:0000313" key="2">
    <source>
        <dbReference type="Proteomes" id="UP000183810"/>
    </source>
</evidence>
<accession>A0A1J0VRE8</accession>
<protein>
    <recommendedName>
        <fullName evidence="3">WXG100 family type VII secretion target</fullName>
    </recommendedName>
</protein>
<organism evidence="1 2">
    <name type="scientific">Nocardia mangyaensis</name>
    <dbReference type="NCBI Taxonomy" id="2213200"/>
    <lineage>
        <taxon>Bacteria</taxon>
        <taxon>Bacillati</taxon>
        <taxon>Actinomycetota</taxon>
        <taxon>Actinomycetes</taxon>
        <taxon>Mycobacteriales</taxon>
        <taxon>Nocardiaceae</taxon>
        <taxon>Nocardia</taxon>
    </lineage>
</organism>
<reference evidence="1" key="1">
    <citation type="submission" date="2016-11" db="EMBL/GenBank/DDBJ databases">
        <authorList>
            <person name="Jaros S."/>
            <person name="Januszkiewicz K."/>
            <person name="Wedrychowicz H."/>
        </authorList>
    </citation>
    <scope>NUCLEOTIDE SEQUENCE [LARGE SCALE GENOMIC DNA]</scope>
    <source>
        <strain evidence="1">Y48</strain>
    </source>
</reference>
<dbReference type="Gene3D" id="1.10.287.1060">
    <property type="entry name" value="ESAT-6-like"/>
    <property type="match status" value="1"/>
</dbReference>
<dbReference type="KEGG" id="nsl:BOX37_12270"/>
<sequence>MSESFSVDLDDLDEVTARIRGYQDYLTDALAELQQRIGELNSSWRAWQQRHSPKRTATGVPLCQISAPP</sequence>
<dbReference type="SUPFAM" id="SSF140453">
    <property type="entry name" value="EsxAB dimer-like"/>
    <property type="match status" value="1"/>
</dbReference>
<evidence type="ECO:0000313" key="1">
    <source>
        <dbReference type="EMBL" id="APE34605.1"/>
    </source>
</evidence>
<proteinExistence type="predicted"/>
<dbReference type="EMBL" id="CP018082">
    <property type="protein sequence ID" value="APE34605.1"/>
    <property type="molecule type" value="Genomic_DNA"/>
</dbReference>
<gene>
    <name evidence="1" type="ORF">BOX37_12270</name>
</gene>
<dbReference type="AlphaFoldDB" id="A0A1J0VRE8"/>
<keyword evidence="2" id="KW-1185">Reference proteome</keyword>
<dbReference type="InterPro" id="IPR036689">
    <property type="entry name" value="ESAT-6-like_sf"/>
</dbReference>
<dbReference type="Proteomes" id="UP000183810">
    <property type="component" value="Chromosome"/>
</dbReference>
<dbReference type="OrthoDB" id="4556467at2"/>
<dbReference type="RefSeq" id="WP_084759569.1">
    <property type="nucleotide sequence ID" value="NZ_CP018082.1"/>
</dbReference>
<evidence type="ECO:0008006" key="3">
    <source>
        <dbReference type="Google" id="ProtNLM"/>
    </source>
</evidence>
<name>A0A1J0VRE8_9NOCA</name>